<dbReference type="EMBL" id="KV417484">
    <property type="protein sequence ID" value="KZP32957.1"/>
    <property type="molecule type" value="Genomic_DNA"/>
</dbReference>
<dbReference type="STRING" id="436010.A0A166VQD2"/>
<dbReference type="AlphaFoldDB" id="A0A166VQD2"/>
<accession>A0A166VQD2</accession>
<dbReference type="Proteomes" id="UP000076532">
    <property type="component" value="Unassembled WGS sequence"/>
</dbReference>
<evidence type="ECO:0000256" key="1">
    <source>
        <dbReference type="SAM" id="MobiDB-lite"/>
    </source>
</evidence>
<evidence type="ECO:0000313" key="2">
    <source>
        <dbReference type="EMBL" id="KZP32957.1"/>
    </source>
</evidence>
<gene>
    <name evidence="2" type="ORF">FIBSPDRAFT_1036569</name>
</gene>
<protein>
    <submittedName>
        <fullName evidence="2">Uncharacterized protein</fullName>
    </submittedName>
</protein>
<proteinExistence type="predicted"/>
<feature type="region of interest" description="Disordered" evidence="1">
    <location>
        <begin position="733"/>
        <end position="755"/>
    </location>
</feature>
<dbReference type="OrthoDB" id="1562405at2759"/>
<sequence>MVYVILFQLVNTIFLVTPTASLWAKALIWMARTVTILVVLRNFVAPYVIGRVSNRIRVRSISLRSIRGIYFRKGARTWTIDRIGISYRGASGNASNRFIVKIEGLKVDIGREGRPEQISTAERRRKRMTLSDLDPSPLAFRIWSTMGLVYCCMEPYLRPIIRSITVTCLRIIIQCLPAVSQALHFDLGSAEITFADSPQSCIRIKEATLHTLLNFTQMENAMFTEDNDTNASTRRAGSLSMAALKIRLTKSFGRTWEKAWGETRGAASVRVTLKDISGLGPLSKLESISTKPFLSVPGSIDFTSSLSFSPSLGTIDDHSLIVDLNLGDVHVCADTLLSLLATVQNQQDPEIMSPVSAPAQPNSPPLSPILAATMSPIMDTWRSASKRSSLLPLRTLRKTPNRAIWASKLDKAQFRLSSLAVSKLLATGEKYEATILDIAICAGLSSPDQNALHYQHFGRRKTAYDKLDPEVYQCGISAQRAHIDRAETDGHSHLRVVSIGRSGLDIVVSQWPHPWFSVSPFMKSDPNAAFLAAHLSIGNVEITEQLEALQRLVASTKPSTPSSSHPFSMPSMLLPMPRLALSLDFGSFCGRLICVDEKVGPFAVEARTDGFACSFNSEFIANSYSASRPGTAPPPDDCTLLRMAIEILFVSKPAFMRVRFDHQFGGHNLSPSETSDLGESLISLETIEFIGRGNASGTVGDGVARNVSIDTSSLVLDLHGSTEGPLVVHAEPSAKQPDTFNPASRRSRQEPFGDGTKHLVTAGFVEAVVSYRTRHAETSVDPTLVPAI</sequence>
<reference evidence="2 3" key="1">
    <citation type="journal article" date="2016" name="Mol. Biol. Evol.">
        <title>Comparative Genomics of Early-Diverging Mushroom-Forming Fungi Provides Insights into the Origins of Lignocellulose Decay Capabilities.</title>
        <authorList>
            <person name="Nagy L.G."/>
            <person name="Riley R."/>
            <person name="Tritt A."/>
            <person name="Adam C."/>
            <person name="Daum C."/>
            <person name="Floudas D."/>
            <person name="Sun H."/>
            <person name="Yadav J.S."/>
            <person name="Pangilinan J."/>
            <person name="Larsson K.H."/>
            <person name="Matsuura K."/>
            <person name="Barry K."/>
            <person name="Labutti K."/>
            <person name="Kuo R."/>
            <person name="Ohm R.A."/>
            <person name="Bhattacharya S.S."/>
            <person name="Shirouzu T."/>
            <person name="Yoshinaga Y."/>
            <person name="Martin F.M."/>
            <person name="Grigoriev I.V."/>
            <person name="Hibbett D.S."/>
        </authorList>
    </citation>
    <scope>NUCLEOTIDE SEQUENCE [LARGE SCALE GENOMIC DNA]</scope>
    <source>
        <strain evidence="2 3">CBS 109695</strain>
    </source>
</reference>
<keyword evidence="3" id="KW-1185">Reference proteome</keyword>
<evidence type="ECO:0000313" key="3">
    <source>
        <dbReference type="Proteomes" id="UP000076532"/>
    </source>
</evidence>
<organism evidence="2 3">
    <name type="scientific">Athelia psychrophila</name>
    <dbReference type="NCBI Taxonomy" id="1759441"/>
    <lineage>
        <taxon>Eukaryota</taxon>
        <taxon>Fungi</taxon>
        <taxon>Dikarya</taxon>
        <taxon>Basidiomycota</taxon>
        <taxon>Agaricomycotina</taxon>
        <taxon>Agaricomycetes</taxon>
        <taxon>Agaricomycetidae</taxon>
        <taxon>Atheliales</taxon>
        <taxon>Atheliaceae</taxon>
        <taxon>Athelia</taxon>
    </lineage>
</organism>
<name>A0A166VQD2_9AGAM</name>